<dbReference type="Gene3D" id="3.90.76.10">
    <property type="entry name" value="Dipeptide-binding Protein, Domain 1"/>
    <property type="match status" value="1"/>
</dbReference>
<dbReference type="GO" id="GO:0030288">
    <property type="term" value="C:outer membrane-bounded periplasmic space"/>
    <property type="evidence" value="ECO:0007669"/>
    <property type="project" value="UniProtKB-ARBA"/>
</dbReference>
<proteinExistence type="predicted"/>
<gene>
    <name evidence="2" type="ORF">GCM10011585_32030</name>
</gene>
<dbReference type="CDD" id="cd00995">
    <property type="entry name" value="PBP2_NikA_DppA_OppA_like"/>
    <property type="match status" value="1"/>
</dbReference>
<dbReference type="AlphaFoldDB" id="A0A917HQA6"/>
<organism evidence="2 3">
    <name type="scientific">Edaphobacter dinghuensis</name>
    <dbReference type="NCBI Taxonomy" id="1560005"/>
    <lineage>
        <taxon>Bacteria</taxon>
        <taxon>Pseudomonadati</taxon>
        <taxon>Acidobacteriota</taxon>
        <taxon>Terriglobia</taxon>
        <taxon>Terriglobales</taxon>
        <taxon>Acidobacteriaceae</taxon>
        <taxon>Edaphobacter</taxon>
    </lineage>
</organism>
<keyword evidence="3" id="KW-1185">Reference proteome</keyword>
<dbReference type="GO" id="GO:0015833">
    <property type="term" value="P:peptide transport"/>
    <property type="evidence" value="ECO:0007669"/>
    <property type="project" value="TreeGrafter"/>
</dbReference>
<sequence length="507" mass="56633">MLFICFVLAGCRSQNDTPGTVVMVIESSPNNLDLRQGTDAQSARLGSLIFDSLVRKDEHYNLRPWLATSWEQPDALTWVFHLRDGVYFHNGKPLTADDVAYTINSLIDGTLVTGKSGNFASVLKAEARDRLTVVVHMKRPDEGLLFNMSDGLFGVVPSGTGSDFGLHPIGTGPFEFVSAVQDKDVILKRNPNYWMQSPPPPAGAHRVEQVRFEVVPDAITSALELQKGSADLASNVLTLDMVHQLRRDPNLQVETGLGSQAFYLTFNVTDPLLKDKRVRQAVACAIDRQAIVHDLWRDQARVANTLLPIGHWAAANESEMVQYPHDVARAQHLLDEAGFHAGKDGVRLTITLKTSTDESTRLMAMVLQQQLRTAGIRLNIRSAEFGTFYSDVTRGAFQMYALKWIDSNEDPDIFHYAYATESFPPRGGNRGRYSNPKLDALLSAAASETDQQKRRVEYIEVQQILAEDLPSIPLWYPNNEVVHTRRVQGIRQRGSGSFEFLRDAWVQ</sequence>
<dbReference type="EMBL" id="BMGT01000003">
    <property type="protein sequence ID" value="GGG85710.1"/>
    <property type="molecule type" value="Genomic_DNA"/>
</dbReference>
<dbReference type="PIRSF" id="PIRSF002741">
    <property type="entry name" value="MppA"/>
    <property type="match status" value="1"/>
</dbReference>
<reference evidence="2" key="2">
    <citation type="submission" date="2020-09" db="EMBL/GenBank/DDBJ databases">
        <authorList>
            <person name="Sun Q."/>
            <person name="Zhou Y."/>
        </authorList>
    </citation>
    <scope>NUCLEOTIDE SEQUENCE</scope>
    <source>
        <strain evidence="2">CGMCC 1.12997</strain>
    </source>
</reference>
<accession>A0A917HQA6</accession>
<dbReference type="InterPro" id="IPR000914">
    <property type="entry name" value="SBP_5_dom"/>
</dbReference>
<comment type="caution">
    <text evidence="2">The sequence shown here is derived from an EMBL/GenBank/DDBJ whole genome shotgun (WGS) entry which is preliminary data.</text>
</comment>
<dbReference type="InterPro" id="IPR030678">
    <property type="entry name" value="Peptide/Ni-bd"/>
</dbReference>
<reference evidence="2" key="1">
    <citation type="journal article" date="2014" name="Int. J. Syst. Evol. Microbiol.">
        <title>Complete genome sequence of Corynebacterium casei LMG S-19264T (=DSM 44701T), isolated from a smear-ripened cheese.</title>
        <authorList>
            <consortium name="US DOE Joint Genome Institute (JGI-PGF)"/>
            <person name="Walter F."/>
            <person name="Albersmeier A."/>
            <person name="Kalinowski J."/>
            <person name="Ruckert C."/>
        </authorList>
    </citation>
    <scope>NUCLEOTIDE SEQUENCE</scope>
    <source>
        <strain evidence="2">CGMCC 1.12997</strain>
    </source>
</reference>
<dbReference type="InterPro" id="IPR039424">
    <property type="entry name" value="SBP_5"/>
</dbReference>
<feature type="domain" description="Solute-binding protein family 5" evidence="1">
    <location>
        <begin position="62"/>
        <end position="420"/>
    </location>
</feature>
<dbReference type="Pfam" id="PF00496">
    <property type="entry name" value="SBP_bac_5"/>
    <property type="match status" value="1"/>
</dbReference>
<dbReference type="Proteomes" id="UP000647241">
    <property type="component" value="Unassembled WGS sequence"/>
</dbReference>
<protein>
    <submittedName>
        <fullName evidence="2">ABC transporter substrate-binding protein</fullName>
    </submittedName>
</protein>
<dbReference type="Gene3D" id="3.10.105.10">
    <property type="entry name" value="Dipeptide-binding Protein, Domain 3"/>
    <property type="match status" value="1"/>
</dbReference>
<dbReference type="GO" id="GO:0043190">
    <property type="term" value="C:ATP-binding cassette (ABC) transporter complex"/>
    <property type="evidence" value="ECO:0007669"/>
    <property type="project" value="InterPro"/>
</dbReference>
<evidence type="ECO:0000313" key="2">
    <source>
        <dbReference type="EMBL" id="GGG85710.1"/>
    </source>
</evidence>
<dbReference type="SUPFAM" id="SSF53850">
    <property type="entry name" value="Periplasmic binding protein-like II"/>
    <property type="match status" value="1"/>
</dbReference>
<evidence type="ECO:0000259" key="1">
    <source>
        <dbReference type="Pfam" id="PF00496"/>
    </source>
</evidence>
<evidence type="ECO:0000313" key="3">
    <source>
        <dbReference type="Proteomes" id="UP000647241"/>
    </source>
</evidence>
<dbReference type="PANTHER" id="PTHR30290">
    <property type="entry name" value="PERIPLASMIC BINDING COMPONENT OF ABC TRANSPORTER"/>
    <property type="match status" value="1"/>
</dbReference>
<name>A0A917HQA6_9BACT</name>
<dbReference type="GO" id="GO:1904680">
    <property type="term" value="F:peptide transmembrane transporter activity"/>
    <property type="evidence" value="ECO:0007669"/>
    <property type="project" value="TreeGrafter"/>
</dbReference>
<dbReference type="Gene3D" id="3.40.190.10">
    <property type="entry name" value="Periplasmic binding protein-like II"/>
    <property type="match status" value="1"/>
</dbReference>